<dbReference type="Pfam" id="PF07179">
    <property type="entry name" value="SseB"/>
    <property type="match status" value="1"/>
</dbReference>
<feature type="domain" description="SseB protein N-terminal" evidence="2">
    <location>
        <begin position="41"/>
        <end position="116"/>
    </location>
</feature>
<name>A0A543I6W9_9MICO</name>
<keyword evidence="4" id="KW-1185">Reference proteome</keyword>
<evidence type="ECO:0000256" key="1">
    <source>
        <dbReference type="SAM" id="MobiDB-lite"/>
    </source>
</evidence>
<comment type="caution">
    <text evidence="3">The sequence shown here is derived from an EMBL/GenBank/DDBJ whole genome shotgun (WGS) entry which is preliminary data.</text>
</comment>
<reference evidence="3 4" key="1">
    <citation type="submission" date="2019-06" db="EMBL/GenBank/DDBJ databases">
        <title>Sequencing the genomes of 1000 actinobacteria strains.</title>
        <authorList>
            <person name="Klenk H.-P."/>
        </authorList>
    </citation>
    <scope>NUCLEOTIDE SEQUENCE [LARGE SCALE GENOMIC DNA]</scope>
    <source>
        <strain evidence="3 4">DSM 18031</strain>
    </source>
</reference>
<dbReference type="RefSeq" id="WP_141916576.1">
    <property type="nucleotide sequence ID" value="NZ_BAAAYS010000003.1"/>
</dbReference>
<protein>
    <submittedName>
        <fullName evidence="3">Type III secretion system (T3SS) SseB-like protein</fullName>
    </submittedName>
</protein>
<evidence type="ECO:0000259" key="2">
    <source>
        <dbReference type="Pfam" id="PF07179"/>
    </source>
</evidence>
<evidence type="ECO:0000313" key="4">
    <source>
        <dbReference type="Proteomes" id="UP000318331"/>
    </source>
</evidence>
<evidence type="ECO:0000313" key="3">
    <source>
        <dbReference type="EMBL" id="TQM66352.1"/>
    </source>
</evidence>
<dbReference type="OrthoDB" id="4978618at2"/>
<dbReference type="Proteomes" id="UP000318331">
    <property type="component" value="Unassembled WGS sequence"/>
</dbReference>
<dbReference type="InterPro" id="IPR009839">
    <property type="entry name" value="SseB_N"/>
</dbReference>
<gene>
    <name evidence="3" type="ORF">FB466_1192</name>
</gene>
<accession>A0A543I6W9</accession>
<feature type="region of interest" description="Disordered" evidence="1">
    <location>
        <begin position="1"/>
        <end position="29"/>
    </location>
</feature>
<organism evidence="3 4">
    <name type="scientific">Klugiella xanthotipulae</name>
    <dbReference type="NCBI Taxonomy" id="244735"/>
    <lineage>
        <taxon>Bacteria</taxon>
        <taxon>Bacillati</taxon>
        <taxon>Actinomycetota</taxon>
        <taxon>Actinomycetes</taxon>
        <taxon>Micrococcales</taxon>
        <taxon>Microbacteriaceae</taxon>
        <taxon>Klugiella</taxon>
    </lineage>
</organism>
<dbReference type="AlphaFoldDB" id="A0A543I6W9"/>
<sequence>MAHRDNETPPETPSGGALPDGSAPSVVPEGVTADYRNDAARAALDTLMASPDYTTLAAFLRAISTDYLVVDVSGSRHKKGTRIRTVRSTQGQLILPLFTSMAELRAAVPVAQRSTVQGAVMPAITALTLITTDSFVAAQFDAGSAKFIVLRKFISRILTGEEITAEALEKK</sequence>
<proteinExistence type="predicted"/>
<dbReference type="EMBL" id="VFPN01000001">
    <property type="protein sequence ID" value="TQM66352.1"/>
    <property type="molecule type" value="Genomic_DNA"/>
</dbReference>